<name>A0A2V3WID7_9BACI</name>
<feature type="transmembrane region" description="Helical" evidence="1">
    <location>
        <begin position="12"/>
        <end position="28"/>
    </location>
</feature>
<sequence>MKQIPIIDIRSCLLLIILAVLYVVYRLFL</sequence>
<keyword evidence="1" id="KW-1133">Transmembrane helix</keyword>
<keyword evidence="1" id="KW-0472">Membrane</keyword>
<evidence type="ECO:0000256" key="1">
    <source>
        <dbReference type="SAM" id="Phobius"/>
    </source>
</evidence>
<dbReference type="AlphaFoldDB" id="A0A2V3WID7"/>
<evidence type="ECO:0000313" key="3">
    <source>
        <dbReference type="Proteomes" id="UP000247922"/>
    </source>
</evidence>
<reference evidence="2 3" key="1">
    <citation type="submission" date="2018-05" db="EMBL/GenBank/DDBJ databases">
        <title>Genomic Encyclopedia of Type Strains, Phase IV (KMG-IV): sequencing the most valuable type-strain genomes for metagenomic binning, comparative biology and taxonomic classification.</title>
        <authorList>
            <person name="Goeker M."/>
        </authorList>
    </citation>
    <scope>NUCLEOTIDE SEQUENCE [LARGE SCALE GENOMIC DNA]</scope>
    <source>
        <strain evidence="2 3">DSM 22440</strain>
    </source>
</reference>
<keyword evidence="1" id="KW-0812">Transmembrane</keyword>
<evidence type="ECO:0000313" key="2">
    <source>
        <dbReference type="EMBL" id="PXW92197.1"/>
    </source>
</evidence>
<dbReference type="EMBL" id="QJJR01000003">
    <property type="protein sequence ID" value="PXW92197.1"/>
    <property type="molecule type" value="Genomic_DNA"/>
</dbReference>
<proteinExistence type="predicted"/>
<organism evidence="2 3">
    <name type="scientific">Streptohalobacillus salinus</name>
    <dbReference type="NCBI Taxonomy" id="621096"/>
    <lineage>
        <taxon>Bacteria</taxon>
        <taxon>Bacillati</taxon>
        <taxon>Bacillota</taxon>
        <taxon>Bacilli</taxon>
        <taxon>Bacillales</taxon>
        <taxon>Bacillaceae</taxon>
        <taxon>Streptohalobacillus</taxon>
    </lineage>
</organism>
<keyword evidence="3" id="KW-1185">Reference proteome</keyword>
<gene>
    <name evidence="2" type="ORF">DES38_103216</name>
</gene>
<accession>A0A2V3WID7</accession>
<comment type="caution">
    <text evidence="2">The sequence shown here is derived from an EMBL/GenBank/DDBJ whole genome shotgun (WGS) entry which is preliminary data.</text>
</comment>
<protein>
    <submittedName>
        <fullName evidence="2">Uncharacterized protein</fullName>
    </submittedName>
</protein>
<dbReference type="Proteomes" id="UP000247922">
    <property type="component" value="Unassembled WGS sequence"/>
</dbReference>